<dbReference type="Proteomes" id="UP000288102">
    <property type="component" value="Unassembled WGS sequence"/>
</dbReference>
<comment type="caution">
    <text evidence="1">The sequence shown here is derived from an EMBL/GenBank/DDBJ whole genome shotgun (WGS) entry which is preliminary data.</text>
</comment>
<dbReference type="AlphaFoldDB" id="A0A434A2T8"/>
<organism evidence="1 2">
    <name type="scientific">Flavobacterium cupreum</name>
    <dbReference type="NCBI Taxonomy" id="2133766"/>
    <lineage>
        <taxon>Bacteria</taxon>
        <taxon>Pseudomonadati</taxon>
        <taxon>Bacteroidota</taxon>
        <taxon>Flavobacteriia</taxon>
        <taxon>Flavobacteriales</taxon>
        <taxon>Flavobacteriaceae</taxon>
        <taxon>Flavobacterium</taxon>
    </lineage>
</organism>
<gene>
    <name evidence="1" type="ORF">D0817_20055</name>
</gene>
<name>A0A434A2T8_9FLAO</name>
<keyword evidence="2" id="KW-1185">Reference proteome</keyword>
<accession>A0A434A2T8</accession>
<proteinExistence type="predicted"/>
<evidence type="ECO:0000313" key="2">
    <source>
        <dbReference type="Proteomes" id="UP000288102"/>
    </source>
</evidence>
<sequence length="244" mass="28142">MEISQVSIDQLPAEKKMDLADDVMRLLQVREKNKEMTKDWLIFISTSNFKITAGEIYLAFKMALSRQILDSNGKEIDLYPELSNNATGKVISAYLNFKSDSEVYQKAKGKLKALKLPTNEISENEKLKLKEDFLKMVFEEITVNGYCQDAHHLFLELENSGKFNISPEEKKKLYQEQLKIHIPLEKEEIKLKGSYSAKHLLKNFQERLDSGKPLTAVVNKCRSITVSNYLKDFVSDFETFKKSL</sequence>
<reference evidence="2" key="1">
    <citation type="journal article" date="2019" name="Syst. Appl. Microbiol.">
        <title>Flavobacterium circumlabens sp. nov. and Flavobacterium cupreum sp. nov., two psychrotrophic species isolated from Antarctic environmental samples.</title>
        <authorList>
            <person name="Kralova S."/>
            <person name="Busse H.-J."/>
            <person name="Svec P."/>
            <person name="Maslanova I."/>
            <person name="Stankova E."/>
            <person name="Bartak M."/>
            <person name="Sedlacek I."/>
        </authorList>
    </citation>
    <scope>NUCLEOTIDE SEQUENCE [LARGE SCALE GENOMIC DNA]</scope>
    <source>
        <strain evidence="2">CCM 8825</strain>
    </source>
</reference>
<evidence type="ECO:0000313" key="1">
    <source>
        <dbReference type="EMBL" id="RUT68656.1"/>
    </source>
</evidence>
<dbReference type="EMBL" id="QWDM01000015">
    <property type="protein sequence ID" value="RUT68656.1"/>
    <property type="molecule type" value="Genomic_DNA"/>
</dbReference>
<protein>
    <submittedName>
        <fullName evidence="1">Uncharacterized protein</fullName>
    </submittedName>
</protein>